<reference evidence="1 2" key="1">
    <citation type="submission" date="2014-04" db="EMBL/GenBank/DDBJ databases">
        <authorList>
            <consortium name="DOE Joint Genome Institute"/>
            <person name="Kuo A."/>
            <person name="Ruytinx J."/>
            <person name="Rineau F."/>
            <person name="Colpaert J."/>
            <person name="Kohler A."/>
            <person name="Nagy L.G."/>
            <person name="Floudas D."/>
            <person name="Copeland A."/>
            <person name="Barry K.W."/>
            <person name="Cichocki N."/>
            <person name="Veneault-Fourrey C."/>
            <person name="LaButti K."/>
            <person name="Lindquist E.A."/>
            <person name="Lipzen A."/>
            <person name="Lundell T."/>
            <person name="Morin E."/>
            <person name="Murat C."/>
            <person name="Sun H."/>
            <person name="Tunlid A."/>
            <person name="Henrissat B."/>
            <person name="Grigoriev I.V."/>
            <person name="Hibbett D.S."/>
            <person name="Martin F."/>
            <person name="Nordberg H.P."/>
            <person name="Cantor M.N."/>
            <person name="Hua S.X."/>
        </authorList>
    </citation>
    <scope>NUCLEOTIDE SEQUENCE [LARGE SCALE GENOMIC DNA]</scope>
    <source>
        <strain evidence="1 2">UH-Slu-Lm8-n1</strain>
    </source>
</reference>
<dbReference type="HOGENOM" id="CLU_2814144_0_0_1"/>
<proteinExistence type="predicted"/>
<organism evidence="1 2">
    <name type="scientific">Suillus luteus UH-Slu-Lm8-n1</name>
    <dbReference type="NCBI Taxonomy" id="930992"/>
    <lineage>
        <taxon>Eukaryota</taxon>
        <taxon>Fungi</taxon>
        <taxon>Dikarya</taxon>
        <taxon>Basidiomycota</taxon>
        <taxon>Agaricomycotina</taxon>
        <taxon>Agaricomycetes</taxon>
        <taxon>Agaricomycetidae</taxon>
        <taxon>Boletales</taxon>
        <taxon>Suillineae</taxon>
        <taxon>Suillaceae</taxon>
        <taxon>Suillus</taxon>
    </lineage>
</organism>
<protein>
    <submittedName>
        <fullName evidence="1">Uncharacterized protein</fullName>
    </submittedName>
</protein>
<evidence type="ECO:0000313" key="1">
    <source>
        <dbReference type="EMBL" id="KIK44123.1"/>
    </source>
</evidence>
<reference evidence="2" key="2">
    <citation type="submission" date="2015-01" db="EMBL/GenBank/DDBJ databases">
        <title>Evolutionary Origins and Diversification of the Mycorrhizal Mutualists.</title>
        <authorList>
            <consortium name="DOE Joint Genome Institute"/>
            <consortium name="Mycorrhizal Genomics Consortium"/>
            <person name="Kohler A."/>
            <person name="Kuo A."/>
            <person name="Nagy L.G."/>
            <person name="Floudas D."/>
            <person name="Copeland A."/>
            <person name="Barry K.W."/>
            <person name="Cichocki N."/>
            <person name="Veneault-Fourrey C."/>
            <person name="LaButti K."/>
            <person name="Lindquist E.A."/>
            <person name="Lipzen A."/>
            <person name="Lundell T."/>
            <person name="Morin E."/>
            <person name="Murat C."/>
            <person name="Riley R."/>
            <person name="Ohm R."/>
            <person name="Sun H."/>
            <person name="Tunlid A."/>
            <person name="Henrissat B."/>
            <person name="Grigoriev I.V."/>
            <person name="Hibbett D.S."/>
            <person name="Martin F."/>
        </authorList>
    </citation>
    <scope>NUCLEOTIDE SEQUENCE [LARGE SCALE GENOMIC DNA]</scope>
    <source>
        <strain evidence="2">UH-Slu-Lm8-n1</strain>
    </source>
</reference>
<evidence type="ECO:0000313" key="2">
    <source>
        <dbReference type="Proteomes" id="UP000054485"/>
    </source>
</evidence>
<dbReference type="Proteomes" id="UP000054485">
    <property type="component" value="Unassembled WGS sequence"/>
</dbReference>
<keyword evidence="2" id="KW-1185">Reference proteome</keyword>
<gene>
    <name evidence="1" type="ORF">CY34DRAFT_80579</name>
</gene>
<dbReference type="InParanoid" id="A0A0D0BLG6"/>
<dbReference type="EMBL" id="KN835197">
    <property type="protein sequence ID" value="KIK44123.1"/>
    <property type="molecule type" value="Genomic_DNA"/>
</dbReference>
<sequence length="67" mass="7418">MFTVSRATDLGVSAWYADQLGDLEAVPISALSGHFVLAPIKVRNQMLWITIVYDHGNPEEDVDVDDD</sequence>
<accession>A0A0D0BLG6</accession>
<dbReference type="OrthoDB" id="2686586at2759"/>
<dbReference type="AlphaFoldDB" id="A0A0D0BLG6"/>
<name>A0A0D0BLG6_9AGAM</name>